<accession>A0ABW1DN81</accession>
<protein>
    <submittedName>
        <fullName evidence="2">Uncharacterized protein</fullName>
    </submittedName>
</protein>
<feature type="transmembrane region" description="Helical" evidence="1">
    <location>
        <begin position="20"/>
        <end position="38"/>
    </location>
</feature>
<comment type="caution">
    <text evidence="2">The sequence shown here is derived from an EMBL/GenBank/DDBJ whole genome shotgun (WGS) entry which is preliminary data.</text>
</comment>
<dbReference type="RefSeq" id="WP_380051860.1">
    <property type="nucleotide sequence ID" value="NZ_JBHSOH010000042.1"/>
</dbReference>
<dbReference type="EMBL" id="JBHSOH010000042">
    <property type="protein sequence ID" value="MFC5850126.1"/>
    <property type="molecule type" value="Genomic_DNA"/>
</dbReference>
<feature type="transmembrane region" description="Helical" evidence="1">
    <location>
        <begin position="102"/>
        <end position="121"/>
    </location>
</feature>
<evidence type="ECO:0000313" key="3">
    <source>
        <dbReference type="Proteomes" id="UP001595979"/>
    </source>
</evidence>
<sequence>MELLRLVHGYILPPLLPVPLVTTPLTLVTLVLFVWSLAPALKGEVRPGFVVWVRVTWLAFLLPAVTGVALALGGLKVPSSTDVGGGLTRYGLPVDPRRDGEHWMYAAFALLSLFIVEALVAGRLLDRRKGLRYLPVVTLFLYGVAYMVARVAVFPGNSVAQGA</sequence>
<keyword evidence="1" id="KW-1133">Transmembrane helix</keyword>
<gene>
    <name evidence="2" type="ORF">ACFPQ6_17655</name>
</gene>
<feature type="transmembrane region" description="Helical" evidence="1">
    <location>
        <begin position="133"/>
        <end position="153"/>
    </location>
</feature>
<keyword evidence="1" id="KW-0472">Membrane</keyword>
<evidence type="ECO:0000313" key="2">
    <source>
        <dbReference type="EMBL" id="MFC5850126.1"/>
    </source>
</evidence>
<feature type="transmembrane region" description="Helical" evidence="1">
    <location>
        <begin position="50"/>
        <end position="72"/>
    </location>
</feature>
<dbReference type="Proteomes" id="UP001595979">
    <property type="component" value="Unassembled WGS sequence"/>
</dbReference>
<evidence type="ECO:0000256" key="1">
    <source>
        <dbReference type="SAM" id="Phobius"/>
    </source>
</evidence>
<organism evidence="2 3">
    <name type="scientific">Deinococcus petrolearius</name>
    <dbReference type="NCBI Taxonomy" id="1751295"/>
    <lineage>
        <taxon>Bacteria</taxon>
        <taxon>Thermotogati</taxon>
        <taxon>Deinococcota</taxon>
        <taxon>Deinococci</taxon>
        <taxon>Deinococcales</taxon>
        <taxon>Deinococcaceae</taxon>
        <taxon>Deinococcus</taxon>
    </lineage>
</organism>
<keyword evidence="3" id="KW-1185">Reference proteome</keyword>
<reference evidence="3" key="1">
    <citation type="journal article" date="2019" name="Int. J. Syst. Evol. Microbiol.">
        <title>The Global Catalogue of Microorganisms (GCM) 10K type strain sequencing project: providing services to taxonomists for standard genome sequencing and annotation.</title>
        <authorList>
            <consortium name="The Broad Institute Genomics Platform"/>
            <consortium name="The Broad Institute Genome Sequencing Center for Infectious Disease"/>
            <person name="Wu L."/>
            <person name="Ma J."/>
        </authorList>
    </citation>
    <scope>NUCLEOTIDE SEQUENCE [LARGE SCALE GENOMIC DNA]</scope>
    <source>
        <strain evidence="3">CGMCC 1.15053</strain>
    </source>
</reference>
<keyword evidence="1" id="KW-0812">Transmembrane</keyword>
<name>A0ABW1DN81_9DEIO</name>
<proteinExistence type="predicted"/>